<geneLocation type="plasmid" evidence="1 2">
    <name>pRAS01</name>
</geneLocation>
<dbReference type="EMBL" id="CP011517">
    <property type="protein sequence ID" value="KIJ88769.1"/>
    <property type="molecule type" value="Genomic_DNA"/>
</dbReference>
<keyword evidence="1" id="KW-0614">Plasmid</keyword>
<dbReference type="RefSeq" id="WP_041078766.1">
    <property type="nucleotide sequence ID" value="NZ_CP011517.1"/>
</dbReference>
<accession>A0A0C2QY40</accession>
<name>A0A0C2QY40_9RICK</name>
<evidence type="ECO:0000313" key="1">
    <source>
        <dbReference type="EMBL" id="KIJ88769.1"/>
    </source>
</evidence>
<evidence type="ECO:0008006" key="3">
    <source>
        <dbReference type="Google" id="ProtNLM"/>
    </source>
</evidence>
<proteinExistence type="predicted"/>
<gene>
    <name evidence="1" type="ORF">SB78_03585</name>
</gene>
<keyword evidence="2" id="KW-1185">Reference proteome</keyword>
<reference evidence="1 2" key="1">
    <citation type="journal article" date="2015" name="Genome Announc.">
        <title>Whole-Genome Sequence of 'Candidatus Rickettsia asemboensis' Strain NMRCii, Isolated from Fleas of Western Kenya.</title>
        <authorList>
            <person name="Jima D.D."/>
            <person name="Luce-Fedrow A."/>
            <person name="Yang Y."/>
            <person name="Maina A.N."/>
            <person name="Snesrud E.C."/>
            <person name="Otiang E."/>
            <person name="Njenga K."/>
            <person name="Jarman R.G."/>
            <person name="Richards A.L."/>
            <person name="Hang J."/>
        </authorList>
    </citation>
    <scope>NUCLEOTIDE SEQUENCE [LARGE SCALE GENOMIC DNA]</scope>
    <source>
        <strain evidence="1 2">NMRCii</strain>
        <plasmid evidence="1">pRAS01</plasmid>
    </source>
</reference>
<evidence type="ECO:0000313" key="2">
    <source>
        <dbReference type="Proteomes" id="UP000031952"/>
    </source>
</evidence>
<sequence>MAKERQGMSKKKEIKLRVSEDLYNSLKANMSNQSISVNRGIVELLKQQRTITDQLLLTEKSTKTTLKKITEKRIRLTEDEVQILEQYAQENGWKLTQEIRYRVIGSISKNGKISGEEMRELRENRNAINALGRNINRIIREGRIVDQEGKNVCKDLVGHILKLNKQIEKIIQESEERFLVNKKSR</sequence>
<organism evidence="1 2">
    <name type="scientific">Rickettsia asembonensis</name>
    <dbReference type="NCBI Taxonomy" id="1068590"/>
    <lineage>
        <taxon>Bacteria</taxon>
        <taxon>Pseudomonadati</taxon>
        <taxon>Pseudomonadota</taxon>
        <taxon>Alphaproteobacteria</taxon>
        <taxon>Rickettsiales</taxon>
        <taxon>Rickettsiaceae</taxon>
        <taxon>Rickettsieae</taxon>
        <taxon>Rickettsia</taxon>
        <taxon>spotted fever group</taxon>
    </lineage>
</organism>
<protein>
    <recommendedName>
        <fullName evidence="3">Bacterial mobilisation domain-containing protein</fullName>
    </recommendedName>
</protein>
<dbReference type="Proteomes" id="UP000031952">
    <property type="component" value="Plasmid pRAS01"/>
</dbReference>
<dbReference type="AlphaFoldDB" id="A0A0C2QY40"/>